<accession>A0A220MQA6</accession>
<protein>
    <submittedName>
        <fullName evidence="3">Pilus assembly protein TadE</fullName>
    </submittedName>
</protein>
<evidence type="ECO:0000259" key="2">
    <source>
        <dbReference type="Pfam" id="PF07811"/>
    </source>
</evidence>
<dbReference type="InterPro" id="IPR012495">
    <property type="entry name" value="TadE-like_dom"/>
</dbReference>
<dbReference type="Pfam" id="PF07811">
    <property type="entry name" value="TadE"/>
    <property type="match status" value="1"/>
</dbReference>
<gene>
    <name evidence="3" type="ORF">BP422_26110</name>
</gene>
<dbReference type="AlphaFoldDB" id="A0A220MQA6"/>
<organism evidence="3 4">
    <name type="scientific">Brevibacillus formosus</name>
    <dbReference type="NCBI Taxonomy" id="54913"/>
    <lineage>
        <taxon>Bacteria</taxon>
        <taxon>Bacillati</taxon>
        <taxon>Bacillota</taxon>
        <taxon>Bacilli</taxon>
        <taxon>Bacillales</taxon>
        <taxon>Paenibacillaceae</taxon>
        <taxon>Brevibacillus</taxon>
    </lineage>
</organism>
<dbReference type="KEGG" id="bfm:BP422_26110"/>
<dbReference type="Proteomes" id="UP000197781">
    <property type="component" value="Chromosome"/>
</dbReference>
<proteinExistence type="predicted"/>
<name>A0A220MQA6_9BACL</name>
<reference evidence="3 4" key="1">
    <citation type="submission" date="2016-11" db="EMBL/GenBank/DDBJ databases">
        <authorList>
            <person name="Jaros S."/>
            <person name="Januszkiewicz K."/>
            <person name="Wedrychowicz H."/>
        </authorList>
    </citation>
    <scope>NUCLEOTIDE SEQUENCE [LARGE SCALE GENOMIC DNA]</scope>
    <source>
        <strain evidence="3 4">NF2</strain>
    </source>
</reference>
<dbReference type="RefSeq" id="WP_088910231.1">
    <property type="nucleotide sequence ID" value="NZ_CP018145.1"/>
</dbReference>
<keyword evidence="1" id="KW-0472">Membrane</keyword>
<keyword evidence="1" id="KW-1133">Transmembrane helix</keyword>
<evidence type="ECO:0000313" key="4">
    <source>
        <dbReference type="Proteomes" id="UP000197781"/>
    </source>
</evidence>
<evidence type="ECO:0000313" key="3">
    <source>
        <dbReference type="EMBL" id="ASJ56700.1"/>
    </source>
</evidence>
<dbReference type="EMBL" id="CP018145">
    <property type="protein sequence ID" value="ASJ56700.1"/>
    <property type="molecule type" value="Genomic_DNA"/>
</dbReference>
<evidence type="ECO:0000256" key="1">
    <source>
        <dbReference type="SAM" id="Phobius"/>
    </source>
</evidence>
<keyword evidence="1" id="KW-0812">Transmembrane</keyword>
<sequence length="143" mass="16337">MITRMRRVIRARVKDERGSQMIEFILVFPLVWILIVFSFDQFSMMYNKQKALAAAYEAGRIAAVQPNFGLAKFHAKERGTSELAQGIGVLRKDVQLELDGNGWRKGSHVKAEATVSFRLLATGELFEITESYYMMVENAEEKQ</sequence>
<feature type="domain" description="TadE-like" evidence="2">
    <location>
        <begin position="18"/>
        <end position="60"/>
    </location>
</feature>
<feature type="transmembrane region" description="Helical" evidence="1">
    <location>
        <begin position="21"/>
        <end position="39"/>
    </location>
</feature>